<feature type="binding site" evidence="4">
    <location>
        <position position="170"/>
    </location>
    <ligand>
        <name>substrate</name>
    </ligand>
</feature>
<dbReference type="AlphaFoldDB" id="A0AAW7Z2G2"/>
<comment type="caution">
    <text evidence="4">Lacks conserved residue(s) required for the propagation of feature annotation.</text>
</comment>
<keyword evidence="3 4" id="KW-0456">Lyase</keyword>
<keyword evidence="7" id="KW-1185">Reference proteome</keyword>
<dbReference type="PANTHER" id="PTHR38683">
    <property type="entry name" value="CHORISMATE PYRUVATE-LYASE"/>
    <property type="match status" value="1"/>
</dbReference>
<keyword evidence="4" id="KW-0670">Pyruvate</keyword>
<comment type="function">
    <text evidence="4">Removes the pyruvyl group from chorismate, with concomitant aromatization of the ring, to provide 4-hydroxybenzoate (4HB) for the ubiquinone pathway.</text>
</comment>
<evidence type="ECO:0000256" key="4">
    <source>
        <dbReference type="HAMAP-Rule" id="MF_01632"/>
    </source>
</evidence>
<dbReference type="SUPFAM" id="SSF64288">
    <property type="entry name" value="Chorismate lyase-like"/>
    <property type="match status" value="1"/>
</dbReference>
<dbReference type="GO" id="GO:0042866">
    <property type="term" value="P:pyruvate biosynthetic process"/>
    <property type="evidence" value="ECO:0007669"/>
    <property type="project" value="UniProtKB-UniRule"/>
</dbReference>
<dbReference type="GO" id="GO:0008813">
    <property type="term" value="F:chorismate lyase activity"/>
    <property type="evidence" value="ECO:0007669"/>
    <property type="project" value="UniProtKB-UniRule"/>
</dbReference>
<protein>
    <recommendedName>
        <fullName evidence="4">Probable chorismate pyruvate-lyase</fullName>
        <shortName evidence="4">CL</shortName>
        <shortName evidence="4">CPL</shortName>
        <ecNumber evidence="4">4.1.3.40</ecNumber>
    </recommendedName>
</protein>
<dbReference type="RefSeq" id="WP_057794936.1">
    <property type="nucleotide sequence ID" value="NZ_CANLMS010000004.1"/>
</dbReference>
<dbReference type="GeneID" id="83256348"/>
<dbReference type="PANTHER" id="PTHR38683:SF1">
    <property type="entry name" value="CHORISMATE PYRUVATE-LYASE"/>
    <property type="match status" value="1"/>
</dbReference>
<evidence type="ECO:0000313" key="5">
    <source>
        <dbReference type="EMBL" id="AMJ72782.1"/>
    </source>
</evidence>
<dbReference type="Proteomes" id="UP001170717">
    <property type="component" value="Unassembled WGS sequence"/>
</dbReference>
<name>A0AAW7Z2G2_9ALTE</name>
<dbReference type="Gene3D" id="3.40.1410.10">
    <property type="entry name" value="Chorismate lyase-like"/>
    <property type="match status" value="1"/>
</dbReference>
<accession>A0AAW7Z2G2</accession>
<dbReference type="Proteomes" id="UP000056750">
    <property type="component" value="Chromosome"/>
</dbReference>
<dbReference type="InterPro" id="IPR007440">
    <property type="entry name" value="Chorismate--pyruvate_lyase"/>
</dbReference>
<dbReference type="EMBL" id="JAUOQI010000005">
    <property type="protein sequence ID" value="MDO6577634.1"/>
    <property type="molecule type" value="Genomic_DNA"/>
</dbReference>
<gene>
    <name evidence="4" type="primary">ubiC</name>
    <name evidence="5" type="ORF">AVL57_01570</name>
    <name evidence="6" type="ORF">Q4527_09525</name>
</gene>
<dbReference type="GO" id="GO:0005829">
    <property type="term" value="C:cytosol"/>
    <property type="evidence" value="ECO:0007669"/>
    <property type="project" value="TreeGrafter"/>
</dbReference>
<organism evidence="6 8">
    <name type="scientific">Alteromonas stellipolaris</name>
    <dbReference type="NCBI Taxonomy" id="233316"/>
    <lineage>
        <taxon>Bacteria</taxon>
        <taxon>Pseudomonadati</taxon>
        <taxon>Pseudomonadota</taxon>
        <taxon>Gammaproteobacteria</taxon>
        <taxon>Alteromonadales</taxon>
        <taxon>Alteromonadaceae</taxon>
        <taxon>Alteromonas/Salinimonas group</taxon>
        <taxon>Alteromonas</taxon>
    </lineage>
</organism>
<keyword evidence="1 4" id="KW-0963">Cytoplasm</keyword>
<feature type="binding site" evidence="4">
    <location>
        <position position="119"/>
    </location>
    <ligand>
        <name>substrate</name>
    </ligand>
</feature>
<comment type="pathway">
    <text evidence="4">Cofactor biosynthesis; ubiquinone biosynthesis.</text>
</comment>
<dbReference type="EC" id="4.1.3.40" evidence="4"/>
<feature type="binding site" evidence="4">
    <location>
        <position position="84"/>
    </location>
    <ligand>
        <name>substrate</name>
    </ligand>
</feature>
<reference evidence="6" key="2">
    <citation type="submission" date="2023-07" db="EMBL/GenBank/DDBJ databases">
        <title>Genome content predicts the carbon catabolic preferences of heterotrophic bacteria.</title>
        <authorList>
            <person name="Gralka M."/>
        </authorList>
    </citation>
    <scope>NUCLEOTIDE SEQUENCE</scope>
    <source>
        <strain evidence="6">F2M12</strain>
    </source>
</reference>
<dbReference type="KEGG" id="asq:AVL57_01570"/>
<sequence>MSFPSSFPVGLNVEWMQADSAPRNNPYLKNWLLDTGSLTERVQSLCHQFSLSVLGQAETALHANEQSLLSNQLSHQLSQAFQVREVLLCGNTLPWVFARSVIPQRLVEAELANLGSEPLGKRLFNDARFIRSEFELCQLPATALGFERNQQLWGRRSLFTLGEDSMIVAEVFLPDAPVYYSRYDNGTEL</sequence>
<evidence type="ECO:0000256" key="1">
    <source>
        <dbReference type="ARBA" id="ARBA00022490"/>
    </source>
</evidence>
<dbReference type="Pfam" id="PF04345">
    <property type="entry name" value="Chor_lyase"/>
    <property type="match status" value="1"/>
</dbReference>
<dbReference type="EMBL" id="CP013926">
    <property type="protein sequence ID" value="AMJ72782.1"/>
    <property type="molecule type" value="Genomic_DNA"/>
</dbReference>
<evidence type="ECO:0000256" key="3">
    <source>
        <dbReference type="ARBA" id="ARBA00023239"/>
    </source>
</evidence>
<dbReference type="HAMAP" id="MF_01632">
    <property type="entry name" value="UbiC"/>
    <property type="match status" value="1"/>
</dbReference>
<evidence type="ECO:0000256" key="2">
    <source>
        <dbReference type="ARBA" id="ARBA00022688"/>
    </source>
</evidence>
<comment type="similarity">
    <text evidence="4">Belongs to the UbiC family.</text>
</comment>
<keyword evidence="2 4" id="KW-0831">Ubiquinone biosynthesis</keyword>
<comment type="catalytic activity">
    <reaction evidence="4">
        <text>chorismate = 4-hydroxybenzoate + pyruvate</text>
        <dbReference type="Rhea" id="RHEA:16505"/>
        <dbReference type="ChEBI" id="CHEBI:15361"/>
        <dbReference type="ChEBI" id="CHEBI:17879"/>
        <dbReference type="ChEBI" id="CHEBI:29748"/>
        <dbReference type="EC" id="4.1.3.40"/>
    </reaction>
</comment>
<evidence type="ECO:0000313" key="8">
    <source>
        <dbReference type="Proteomes" id="UP001170717"/>
    </source>
</evidence>
<comment type="subcellular location">
    <subcellularLocation>
        <location evidence="4">Cytoplasm</location>
    </subcellularLocation>
</comment>
<reference evidence="5 7" key="1">
    <citation type="submission" date="2015-12" db="EMBL/GenBank/DDBJ databases">
        <title>Intraspecies pangenome expansion in the marine bacterium Alteromonas.</title>
        <authorList>
            <person name="Lopez-Perez M."/>
            <person name="Rodriguez-Valera F."/>
        </authorList>
    </citation>
    <scope>NUCLEOTIDE SEQUENCE [LARGE SCALE GENOMIC DNA]</scope>
    <source>
        <strain evidence="5 7">LMG 21861</strain>
    </source>
</reference>
<evidence type="ECO:0000313" key="7">
    <source>
        <dbReference type="Proteomes" id="UP000056750"/>
    </source>
</evidence>
<proteinExistence type="inferred from homology"/>
<dbReference type="InterPro" id="IPR028978">
    <property type="entry name" value="Chorismate_lyase_/UTRA_dom_sf"/>
</dbReference>
<evidence type="ECO:0000313" key="6">
    <source>
        <dbReference type="EMBL" id="MDO6577634.1"/>
    </source>
</evidence>
<dbReference type="GO" id="GO:0006744">
    <property type="term" value="P:ubiquinone biosynthetic process"/>
    <property type="evidence" value="ECO:0007669"/>
    <property type="project" value="UniProtKB-UniRule"/>
</dbReference>